<organism evidence="2 3">
    <name type="scientific">Amycolatopsis marina</name>
    <dbReference type="NCBI Taxonomy" id="490629"/>
    <lineage>
        <taxon>Bacteria</taxon>
        <taxon>Bacillati</taxon>
        <taxon>Actinomycetota</taxon>
        <taxon>Actinomycetes</taxon>
        <taxon>Pseudonocardiales</taxon>
        <taxon>Pseudonocardiaceae</taxon>
        <taxon>Amycolatopsis</taxon>
    </lineage>
</organism>
<keyword evidence="1" id="KW-0472">Membrane</keyword>
<dbReference type="Proteomes" id="UP000243799">
    <property type="component" value="Unassembled WGS sequence"/>
</dbReference>
<dbReference type="AlphaFoldDB" id="A0A1I1B5A7"/>
<evidence type="ECO:0000256" key="1">
    <source>
        <dbReference type="SAM" id="Phobius"/>
    </source>
</evidence>
<dbReference type="RefSeq" id="WP_091674765.1">
    <property type="nucleotide sequence ID" value="NZ_FOKG01000012.1"/>
</dbReference>
<evidence type="ECO:0000313" key="3">
    <source>
        <dbReference type="Proteomes" id="UP000243799"/>
    </source>
</evidence>
<keyword evidence="3" id="KW-1185">Reference proteome</keyword>
<keyword evidence="1" id="KW-0812">Transmembrane</keyword>
<keyword evidence="1" id="KW-1133">Transmembrane helix</keyword>
<protein>
    <submittedName>
        <fullName evidence="2">Uncharacterized protein</fullName>
    </submittedName>
</protein>
<dbReference type="STRING" id="490629.SAMN05216266_11265"/>
<name>A0A1I1B5A7_9PSEU</name>
<dbReference type="EMBL" id="FOKG01000012">
    <property type="protein sequence ID" value="SFB45549.1"/>
    <property type="molecule type" value="Genomic_DNA"/>
</dbReference>
<accession>A0A1I1B5A7</accession>
<evidence type="ECO:0000313" key="2">
    <source>
        <dbReference type="EMBL" id="SFB45549.1"/>
    </source>
</evidence>
<feature type="transmembrane region" description="Helical" evidence="1">
    <location>
        <begin position="74"/>
        <end position="94"/>
    </location>
</feature>
<feature type="transmembrane region" description="Helical" evidence="1">
    <location>
        <begin position="45"/>
        <end position="68"/>
    </location>
</feature>
<feature type="transmembrane region" description="Helical" evidence="1">
    <location>
        <begin position="131"/>
        <end position="152"/>
    </location>
</feature>
<feature type="transmembrane region" description="Helical" evidence="1">
    <location>
        <begin position="164"/>
        <end position="185"/>
    </location>
</feature>
<proteinExistence type="predicted"/>
<gene>
    <name evidence="2" type="ORF">SAMN05216266_11265</name>
</gene>
<dbReference type="OrthoDB" id="2082317at2"/>
<reference evidence="3" key="1">
    <citation type="submission" date="2016-10" db="EMBL/GenBank/DDBJ databases">
        <authorList>
            <person name="Varghese N."/>
            <person name="Submissions S."/>
        </authorList>
    </citation>
    <scope>NUCLEOTIDE SEQUENCE [LARGE SCALE GENOMIC DNA]</scope>
    <source>
        <strain evidence="3">CGMCC 4.3568</strain>
    </source>
</reference>
<feature type="transmembrane region" description="Helical" evidence="1">
    <location>
        <begin position="12"/>
        <end position="38"/>
    </location>
</feature>
<sequence>MDELFDFVTRNPMAAVIVAGETGFWVLIVAGLVARYVFRLRRTGLVLLAATPVIDLGVLIAAVIDLAGGAEASWVHGVAAVYLGFSVVFGPSMIRWADDRFARWFLGRATERPRLSHSEKLRKEWRDWGRCLLASALAAAVMGVLILVAGSLEQTRQLWGADGWLIRLAVISGIWFVGGPVWQALTPRRAEVSHNNEKG</sequence>